<protein>
    <submittedName>
        <fullName evidence="2">Uncharacterized protein</fullName>
    </submittedName>
</protein>
<organism evidence="2 3">
    <name type="scientific">Pseudocohnilembus persalinus</name>
    <name type="common">Ciliate</name>
    <dbReference type="NCBI Taxonomy" id="266149"/>
    <lineage>
        <taxon>Eukaryota</taxon>
        <taxon>Sar</taxon>
        <taxon>Alveolata</taxon>
        <taxon>Ciliophora</taxon>
        <taxon>Intramacronucleata</taxon>
        <taxon>Oligohymenophorea</taxon>
        <taxon>Scuticociliatia</taxon>
        <taxon>Philasterida</taxon>
        <taxon>Pseudocohnilembidae</taxon>
        <taxon>Pseudocohnilembus</taxon>
    </lineage>
</organism>
<reference evidence="2 3" key="1">
    <citation type="journal article" date="2015" name="Sci. Rep.">
        <title>Genome of the facultative scuticociliatosis pathogen Pseudocohnilembus persalinus provides insight into its virulence through horizontal gene transfer.</title>
        <authorList>
            <person name="Xiong J."/>
            <person name="Wang G."/>
            <person name="Cheng J."/>
            <person name="Tian M."/>
            <person name="Pan X."/>
            <person name="Warren A."/>
            <person name="Jiang C."/>
            <person name="Yuan D."/>
            <person name="Miao W."/>
        </authorList>
    </citation>
    <scope>NUCLEOTIDE SEQUENCE [LARGE SCALE GENOMIC DNA]</scope>
    <source>
        <strain evidence="2">36N120E</strain>
    </source>
</reference>
<sequence length="447" mass="54245">MSSLYTPFRDTQVTNKGLHSYAQYSLGHNHSDFEKDKREKYKQLAQFQQQQIQAKKLQQERERLNQLKQDQADEEERARYKREIYERHVKEKLDQKEYNRNVYESVDIHIQKPEKEPKKEEFVYLERWQLPKEFPKHVEKWINDSVGREFGDLKINVNIQNQGLARDIQNINSTFQTLQNQNNLLEEKLKQYEDVAKQAKITENLRRKEIWFNICKTVPQTRKYNNDQGYREFNYKPDDYYNKRAVKSNEEIYSELDKAINLDSNYINSSKRPQYTSCQQNIKSNQSTPNFTHIYRDGNFKFNDLQYKLMEINGSYGDQIKRNNKDKLFLHYNYSNFQDADPQNDKHAYYFDIQQKKNHLNDLAMKKYFDGIKDSSVQEKLDQINTQKNDTEFDEKTQALKDFEDQLNKEKLIDFQKYQSKKQQNVQDIYNIDTFIHELDYYKNRYE</sequence>
<accession>A0A0V0Q805</accession>
<comment type="caution">
    <text evidence="2">The sequence shown here is derived from an EMBL/GenBank/DDBJ whole genome shotgun (WGS) entry which is preliminary data.</text>
</comment>
<gene>
    <name evidence="2" type="ORF">PPERSA_02161</name>
</gene>
<evidence type="ECO:0000313" key="2">
    <source>
        <dbReference type="EMBL" id="KRW98183.1"/>
    </source>
</evidence>
<proteinExistence type="predicted"/>
<dbReference type="InParanoid" id="A0A0V0Q805"/>
<dbReference type="EMBL" id="LDAU01000267">
    <property type="protein sequence ID" value="KRW98183.1"/>
    <property type="molecule type" value="Genomic_DNA"/>
</dbReference>
<keyword evidence="3" id="KW-1185">Reference proteome</keyword>
<feature type="coiled-coil region" evidence="1">
    <location>
        <begin position="38"/>
        <end position="77"/>
    </location>
</feature>
<name>A0A0V0Q805_PSEPJ</name>
<feature type="coiled-coil region" evidence="1">
    <location>
        <begin position="161"/>
        <end position="202"/>
    </location>
</feature>
<evidence type="ECO:0000256" key="1">
    <source>
        <dbReference type="SAM" id="Coils"/>
    </source>
</evidence>
<dbReference type="AlphaFoldDB" id="A0A0V0Q805"/>
<evidence type="ECO:0000313" key="3">
    <source>
        <dbReference type="Proteomes" id="UP000054937"/>
    </source>
</evidence>
<keyword evidence="1" id="KW-0175">Coiled coil</keyword>
<dbReference type="Proteomes" id="UP000054937">
    <property type="component" value="Unassembled WGS sequence"/>
</dbReference>